<proteinExistence type="predicted"/>
<keyword evidence="1" id="KW-1133">Transmembrane helix</keyword>
<accession>A0ABQ9HJQ4</accession>
<feature type="transmembrane region" description="Helical" evidence="1">
    <location>
        <begin position="6"/>
        <end position="26"/>
    </location>
</feature>
<sequence length="880" mass="97398">MHGDWWDGAVTAAIVVITAACLWLNFRSAWLPSAFCRDYQGKPGSIPGGVTPDVCMWESCRTMPLTGGFSRGSPVSPAFHFFALLHSHRASPSSALKTSMLRAAQISSLTHSLPRYQGWRSHRRAGHGPLGGEGWGVYDVECRRVDTARRPTRAQSRLTNLPLQCCVPCLVVLSVKAGTSTGRAVTAGGWSVYGGSGARSLVCTRALAVMSEQTWCGQLCVDDSGAFPRRCSSLHVDASKRFNEERLLLCRAWTPPCLCIWQSSGWGSTQEYRLYTCNRIGTSVCKMRQEGGEARRHDGGSRSDIGEHIKRAVAIHNCRRPFPAQTDVFTTVASNTYAAITVGHVEAALVRKHNILPLSATAFTRLWFLDDGSQRNGMCATSPSRSRRRRTVDEDMSTPVAVLQCRANAVEEAVRFVTAMVTRWRSSRAVVTLRGPVPARRCVRPVPHTHHCRSSMPCTSRNAPFEIAHLLMWHSLTRLPCPERTWSCWRCASLLRGRRSSGDTRLAKSISDGRSAGCQDPISPRAGGLPLEPLIAGDVWLPLAGSSGAHSMSSRGLPRHARNSSLAPRHASRQLSHAVFRGHVPASQWEPLVRATAFLCVTNDHSQRDEKPDRSVVEAGIPGKGKTQSRVAVSMWAALTFEVFNGDRSEVRCRGISEGMHRWGKRECPEKTHRQRLIKRRGHSSPLASTKYGQYYFGKLWRATQVKLAGLVSSQALEGRVIRVICTSSLRRRPARVHALQIFLRLIQTEIENYTSVAPNVLDGREVWGPPWPRKHVDISKADQRRPCCMRSGIILMENGVDKLNQENFLALSPRRQGSCNHHQWSTAIVGNDTADNGRLALGKVCRSTMKRSVDLGADQDVTRLEFGGRLYPDSAVIRR</sequence>
<comment type="caution">
    <text evidence="2">The sequence shown here is derived from an EMBL/GenBank/DDBJ whole genome shotgun (WGS) entry which is preliminary data.</text>
</comment>
<keyword evidence="3" id="KW-1185">Reference proteome</keyword>
<evidence type="ECO:0000313" key="3">
    <source>
        <dbReference type="Proteomes" id="UP001159363"/>
    </source>
</evidence>
<keyword evidence="1" id="KW-0812">Transmembrane</keyword>
<keyword evidence="1" id="KW-0472">Membrane</keyword>
<evidence type="ECO:0000313" key="2">
    <source>
        <dbReference type="EMBL" id="KAJ8884424.1"/>
    </source>
</evidence>
<gene>
    <name evidence="2" type="ORF">PR048_016281</name>
</gene>
<dbReference type="Proteomes" id="UP001159363">
    <property type="component" value="Chromosome 4"/>
</dbReference>
<name>A0ABQ9HJQ4_9NEOP</name>
<protein>
    <submittedName>
        <fullName evidence="2">Uncharacterized protein</fullName>
    </submittedName>
</protein>
<evidence type="ECO:0000256" key="1">
    <source>
        <dbReference type="SAM" id="Phobius"/>
    </source>
</evidence>
<dbReference type="EMBL" id="JARBHB010000005">
    <property type="protein sequence ID" value="KAJ8884424.1"/>
    <property type="molecule type" value="Genomic_DNA"/>
</dbReference>
<organism evidence="2 3">
    <name type="scientific">Dryococelus australis</name>
    <dbReference type="NCBI Taxonomy" id="614101"/>
    <lineage>
        <taxon>Eukaryota</taxon>
        <taxon>Metazoa</taxon>
        <taxon>Ecdysozoa</taxon>
        <taxon>Arthropoda</taxon>
        <taxon>Hexapoda</taxon>
        <taxon>Insecta</taxon>
        <taxon>Pterygota</taxon>
        <taxon>Neoptera</taxon>
        <taxon>Polyneoptera</taxon>
        <taxon>Phasmatodea</taxon>
        <taxon>Verophasmatodea</taxon>
        <taxon>Anareolatae</taxon>
        <taxon>Phasmatidae</taxon>
        <taxon>Eurycanthinae</taxon>
        <taxon>Dryococelus</taxon>
    </lineage>
</organism>
<reference evidence="2 3" key="1">
    <citation type="submission" date="2023-02" db="EMBL/GenBank/DDBJ databases">
        <title>LHISI_Scaffold_Assembly.</title>
        <authorList>
            <person name="Stuart O.P."/>
            <person name="Cleave R."/>
            <person name="Magrath M.J.L."/>
            <person name="Mikheyev A.S."/>
        </authorList>
    </citation>
    <scope>NUCLEOTIDE SEQUENCE [LARGE SCALE GENOMIC DNA]</scope>
    <source>
        <strain evidence="2">Daus_M_001</strain>
        <tissue evidence="2">Leg muscle</tissue>
    </source>
</reference>